<dbReference type="RefSeq" id="WP_317052542.1">
    <property type="nucleotide sequence ID" value="NZ_CP140878.1"/>
</dbReference>
<dbReference type="Proteomes" id="UP001280415">
    <property type="component" value="Unassembled WGS sequence"/>
</dbReference>
<dbReference type="AlphaFoldDB" id="A0AAW8YTK2"/>
<dbReference type="Pfam" id="PF04630">
    <property type="entry name" value="Phage_TTP_1"/>
    <property type="match status" value="1"/>
</dbReference>
<evidence type="ECO:0000256" key="1">
    <source>
        <dbReference type="SAM" id="MobiDB-lite"/>
    </source>
</evidence>
<gene>
    <name evidence="2" type="ORF">R0H03_10280</name>
</gene>
<name>A0AAW8YTK2_PEDAC</name>
<feature type="compositionally biased region" description="Low complexity" evidence="1">
    <location>
        <begin position="209"/>
        <end position="231"/>
    </location>
</feature>
<protein>
    <submittedName>
        <fullName evidence="2">Phage tail protein</fullName>
    </submittedName>
</protein>
<reference evidence="2" key="2">
    <citation type="submission" date="2023-10" db="EMBL/GenBank/DDBJ databases">
        <authorList>
            <person name="Khurajog B."/>
        </authorList>
    </citation>
    <scope>NUCLEOTIDE SEQUENCE</scope>
    <source>
        <strain evidence="2">BF14</strain>
    </source>
</reference>
<comment type="caution">
    <text evidence="2">The sequence shown here is derived from an EMBL/GenBank/DDBJ whole genome shotgun (WGS) entry which is preliminary data.</text>
</comment>
<feature type="region of interest" description="Disordered" evidence="1">
    <location>
        <begin position="198"/>
        <end position="231"/>
    </location>
</feature>
<proteinExistence type="predicted"/>
<dbReference type="InterPro" id="IPR006724">
    <property type="entry name" value="Phage_TTP"/>
</dbReference>
<accession>A0AAW8YTK2</accession>
<evidence type="ECO:0000313" key="3">
    <source>
        <dbReference type="Proteomes" id="UP001280415"/>
    </source>
</evidence>
<reference evidence="2" key="1">
    <citation type="journal article" date="2023" name="PeerJ">
        <title>Selection and evaluation of lactic acid bacteria from chicken feces in Thailand as potential probiotics.</title>
        <authorList>
            <person name="Khurajog B."/>
            <person name="Disastra Y."/>
            <person name="Lawwyne L.D."/>
            <person name="Sirichokchatchawan W."/>
            <person name="Niyomtham W."/>
            <person name="Yindee J."/>
            <person name="Hampson D.J."/>
            <person name="Prapasarakul N."/>
        </authorList>
    </citation>
    <scope>NUCLEOTIDE SEQUENCE</scope>
    <source>
        <strain evidence="2">BF14</strain>
    </source>
</reference>
<sequence length="231" mass="24111">MATVGLKLVTLALKDEDGKIIKGTEKGLSENGLLPVTTQMWGTKTANITNIQAVGAIQYGNNEAVFVSTPKGAPQVALDFNNLPFETTQKLVGRVKDPATGAWIESGKRPSVALLIESQSIDRLHRVFYGFGNGTLTQASANNGTDTNADTMATDALTYQALSTPEFNGEPLAMYSDVSDGFDEEKMKAQVFAGYTPTSTVVPGAGTTQSTSGAAPQPASSAAPSSTASKQ</sequence>
<evidence type="ECO:0000313" key="2">
    <source>
        <dbReference type="EMBL" id="MDV2912217.1"/>
    </source>
</evidence>
<dbReference type="EMBL" id="JAWJAX010000019">
    <property type="protein sequence ID" value="MDV2912217.1"/>
    <property type="molecule type" value="Genomic_DNA"/>
</dbReference>
<organism evidence="2 3">
    <name type="scientific">Pediococcus acidilactici</name>
    <dbReference type="NCBI Taxonomy" id="1254"/>
    <lineage>
        <taxon>Bacteria</taxon>
        <taxon>Bacillati</taxon>
        <taxon>Bacillota</taxon>
        <taxon>Bacilli</taxon>
        <taxon>Lactobacillales</taxon>
        <taxon>Lactobacillaceae</taxon>
        <taxon>Pediococcus</taxon>
        <taxon>Pediococcus acidilactici group</taxon>
    </lineage>
</organism>